<protein>
    <submittedName>
        <fullName evidence="1">Uncharacterized protein</fullName>
    </submittedName>
</protein>
<dbReference type="EMBL" id="GBXM01078489">
    <property type="protein sequence ID" value="JAH30088.1"/>
    <property type="molecule type" value="Transcribed_RNA"/>
</dbReference>
<accession>A0A0E9RNZ1</accession>
<name>A0A0E9RNZ1_ANGAN</name>
<sequence>MVRVAWQRPNIKVFSTPGGSSENLQFSEGQANGFHTITPDLRNPHTVQKAAGRTNINTAKQTAPMGPIHSSLVILSDTTPSLCMGEHFP</sequence>
<proteinExistence type="predicted"/>
<reference evidence="1" key="2">
    <citation type="journal article" date="2015" name="Fish Shellfish Immunol.">
        <title>Early steps in the European eel (Anguilla anguilla)-Vibrio vulnificus interaction in the gills: Role of the RtxA13 toxin.</title>
        <authorList>
            <person name="Callol A."/>
            <person name="Pajuelo D."/>
            <person name="Ebbesson L."/>
            <person name="Teles M."/>
            <person name="MacKenzie S."/>
            <person name="Amaro C."/>
        </authorList>
    </citation>
    <scope>NUCLEOTIDE SEQUENCE</scope>
</reference>
<evidence type="ECO:0000313" key="1">
    <source>
        <dbReference type="EMBL" id="JAH30088.1"/>
    </source>
</evidence>
<dbReference type="AlphaFoldDB" id="A0A0E9RNZ1"/>
<organism evidence="1">
    <name type="scientific">Anguilla anguilla</name>
    <name type="common">European freshwater eel</name>
    <name type="synonym">Muraena anguilla</name>
    <dbReference type="NCBI Taxonomy" id="7936"/>
    <lineage>
        <taxon>Eukaryota</taxon>
        <taxon>Metazoa</taxon>
        <taxon>Chordata</taxon>
        <taxon>Craniata</taxon>
        <taxon>Vertebrata</taxon>
        <taxon>Euteleostomi</taxon>
        <taxon>Actinopterygii</taxon>
        <taxon>Neopterygii</taxon>
        <taxon>Teleostei</taxon>
        <taxon>Anguilliformes</taxon>
        <taxon>Anguillidae</taxon>
        <taxon>Anguilla</taxon>
    </lineage>
</organism>
<reference evidence="1" key="1">
    <citation type="submission" date="2014-11" db="EMBL/GenBank/DDBJ databases">
        <authorList>
            <person name="Amaro Gonzalez C."/>
        </authorList>
    </citation>
    <scope>NUCLEOTIDE SEQUENCE</scope>
</reference>